<proteinExistence type="predicted"/>
<dbReference type="EMBL" id="HBGA01072992">
    <property type="protein sequence ID" value="CAD9016130.1"/>
    <property type="molecule type" value="Transcribed_RNA"/>
</dbReference>
<evidence type="ECO:0000313" key="1">
    <source>
        <dbReference type="EMBL" id="CAD9016130.1"/>
    </source>
</evidence>
<protein>
    <submittedName>
        <fullName evidence="1">Uncharacterized protein</fullName>
    </submittedName>
</protein>
<gene>
    <name evidence="1" type="ORF">EGYM00392_LOCUS27239</name>
</gene>
<accession>A0A7S1ILA7</accession>
<name>A0A7S1ILA7_9EUGL</name>
<sequence>MDLEFTKRFQTVVRADYVFGLGKVDEWLSKTAGTGLEAPPKAVKDGDKVWVARQCRDGAGKCVFQWDAGHVTSGGSQAVVRVKFQTYRKQHEVPLRHIRTAPPPRTSSDSEVEVLLPPTFSSPRVTPTSRLSLLPAFTC</sequence>
<organism evidence="1">
    <name type="scientific">Eutreptiella gymnastica</name>
    <dbReference type="NCBI Taxonomy" id="73025"/>
    <lineage>
        <taxon>Eukaryota</taxon>
        <taxon>Discoba</taxon>
        <taxon>Euglenozoa</taxon>
        <taxon>Euglenida</taxon>
        <taxon>Spirocuta</taxon>
        <taxon>Euglenophyceae</taxon>
        <taxon>Eutreptiales</taxon>
        <taxon>Eutreptiaceae</taxon>
        <taxon>Eutreptiella</taxon>
    </lineage>
</organism>
<dbReference type="AlphaFoldDB" id="A0A7S1ILA7"/>
<reference evidence="1" key="1">
    <citation type="submission" date="2021-01" db="EMBL/GenBank/DDBJ databases">
        <authorList>
            <person name="Corre E."/>
            <person name="Pelletier E."/>
            <person name="Niang G."/>
            <person name="Scheremetjew M."/>
            <person name="Finn R."/>
            <person name="Kale V."/>
            <person name="Holt S."/>
            <person name="Cochrane G."/>
            <person name="Meng A."/>
            <person name="Brown T."/>
            <person name="Cohen L."/>
        </authorList>
    </citation>
    <scope>NUCLEOTIDE SEQUENCE</scope>
    <source>
        <strain evidence="1">NIES-381</strain>
    </source>
</reference>